<organism evidence="2 3">
    <name type="scientific">Planobispora takensis</name>
    <dbReference type="NCBI Taxonomy" id="1367882"/>
    <lineage>
        <taxon>Bacteria</taxon>
        <taxon>Bacillati</taxon>
        <taxon>Actinomycetota</taxon>
        <taxon>Actinomycetes</taxon>
        <taxon>Streptosporangiales</taxon>
        <taxon>Streptosporangiaceae</taxon>
        <taxon>Planobispora</taxon>
    </lineage>
</organism>
<evidence type="ECO:0000313" key="2">
    <source>
        <dbReference type="EMBL" id="GII02042.1"/>
    </source>
</evidence>
<dbReference type="AlphaFoldDB" id="A0A8J3SX11"/>
<reference evidence="2" key="1">
    <citation type="submission" date="2021-01" db="EMBL/GenBank/DDBJ databases">
        <title>Whole genome shotgun sequence of Planobispora takensis NBRC 109077.</title>
        <authorList>
            <person name="Komaki H."/>
            <person name="Tamura T."/>
        </authorList>
    </citation>
    <scope>NUCLEOTIDE SEQUENCE</scope>
    <source>
        <strain evidence="2">NBRC 109077</strain>
    </source>
</reference>
<name>A0A8J3SX11_9ACTN</name>
<dbReference type="InterPro" id="IPR007278">
    <property type="entry name" value="DUF397"/>
</dbReference>
<comment type="caution">
    <text evidence="2">The sequence shown here is derived from an EMBL/GenBank/DDBJ whole genome shotgun (WGS) entry which is preliminary data.</text>
</comment>
<accession>A0A8J3SX11</accession>
<keyword evidence="3" id="KW-1185">Reference proteome</keyword>
<feature type="domain" description="DUF397" evidence="1">
    <location>
        <begin position="40"/>
        <end position="92"/>
    </location>
</feature>
<dbReference type="Proteomes" id="UP000634476">
    <property type="component" value="Unassembled WGS sequence"/>
</dbReference>
<evidence type="ECO:0000259" key="1">
    <source>
        <dbReference type="Pfam" id="PF04149"/>
    </source>
</evidence>
<evidence type="ECO:0000313" key="3">
    <source>
        <dbReference type="Proteomes" id="UP000634476"/>
    </source>
</evidence>
<proteinExistence type="predicted"/>
<sequence>MHVQMHKSLCWLQWFLPIRREARMDQLRNGMPATLLGAVVWRKSRFSNPSGNCVELAQLPCGGVAVRNSRDPEGPALVYAHGEIDAFIRGVKSGEFDDLTGVIVEE</sequence>
<dbReference type="Pfam" id="PF04149">
    <property type="entry name" value="DUF397"/>
    <property type="match status" value="1"/>
</dbReference>
<gene>
    <name evidence="2" type="ORF">Pta02_40500</name>
</gene>
<protein>
    <recommendedName>
        <fullName evidence="1">DUF397 domain-containing protein</fullName>
    </recommendedName>
</protein>
<dbReference type="EMBL" id="BOOK01000030">
    <property type="protein sequence ID" value="GII02042.1"/>
    <property type="molecule type" value="Genomic_DNA"/>
</dbReference>